<name>A0A8H5D1I4_9AGAR</name>
<evidence type="ECO:0000256" key="8">
    <source>
        <dbReference type="PROSITE-ProRule" id="PRU00339"/>
    </source>
</evidence>
<dbReference type="Pfam" id="PF13181">
    <property type="entry name" value="TPR_8"/>
    <property type="match status" value="2"/>
</dbReference>
<evidence type="ECO:0000256" key="3">
    <source>
        <dbReference type="ARBA" id="ARBA00005348"/>
    </source>
</evidence>
<feature type="repeat" description="TPR" evidence="8">
    <location>
        <begin position="462"/>
        <end position="495"/>
    </location>
</feature>
<dbReference type="EMBL" id="JAACJO010000012">
    <property type="protein sequence ID" value="KAF5351964.1"/>
    <property type="molecule type" value="Genomic_DNA"/>
</dbReference>
<dbReference type="GO" id="GO:0005052">
    <property type="term" value="F:peroxisome matrix targeting signal-1 binding"/>
    <property type="evidence" value="ECO:0007669"/>
    <property type="project" value="TreeGrafter"/>
</dbReference>
<dbReference type="InterPro" id="IPR019734">
    <property type="entry name" value="TPR_rpt"/>
</dbReference>
<evidence type="ECO:0000256" key="4">
    <source>
        <dbReference type="ARBA" id="ARBA00022490"/>
    </source>
</evidence>
<dbReference type="Gene3D" id="6.10.280.230">
    <property type="match status" value="1"/>
</dbReference>
<evidence type="ECO:0008006" key="12">
    <source>
        <dbReference type="Google" id="ProtNLM"/>
    </source>
</evidence>
<keyword evidence="6 8" id="KW-0802">TPR repeat</keyword>
<dbReference type="GO" id="GO:0016560">
    <property type="term" value="P:protein import into peroxisome matrix, docking"/>
    <property type="evidence" value="ECO:0007669"/>
    <property type="project" value="TreeGrafter"/>
</dbReference>
<dbReference type="PANTHER" id="PTHR10130:SF0">
    <property type="entry name" value="GH08708P"/>
    <property type="match status" value="1"/>
</dbReference>
<organism evidence="10 11">
    <name type="scientific">Leucocoprinus leucothites</name>
    <dbReference type="NCBI Taxonomy" id="201217"/>
    <lineage>
        <taxon>Eukaryota</taxon>
        <taxon>Fungi</taxon>
        <taxon>Dikarya</taxon>
        <taxon>Basidiomycota</taxon>
        <taxon>Agaricomycotina</taxon>
        <taxon>Agaricomycetes</taxon>
        <taxon>Agaricomycetidae</taxon>
        <taxon>Agaricales</taxon>
        <taxon>Agaricineae</taxon>
        <taxon>Agaricaceae</taxon>
        <taxon>Leucocoprinus</taxon>
    </lineage>
</organism>
<feature type="repeat" description="TPR" evidence="8">
    <location>
        <begin position="569"/>
        <end position="602"/>
    </location>
</feature>
<dbReference type="InterPro" id="IPR011990">
    <property type="entry name" value="TPR-like_helical_dom_sf"/>
</dbReference>
<dbReference type="GO" id="GO:0005829">
    <property type="term" value="C:cytosol"/>
    <property type="evidence" value="ECO:0007669"/>
    <property type="project" value="TreeGrafter"/>
</dbReference>
<keyword evidence="11" id="KW-1185">Reference proteome</keyword>
<reference evidence="10 11" key="1">
    <citation type="journal article" date="2020" name="ISME J.">
        <title>Uncovering the hidden diversity of litter-decomposition mechanisms in mushroom-forming fungi.</title>
        <authorList>
            <person name="Floudas D."/>
            <person name="Bentzer J."/>
            <person name="Ahren D."/>
            <person name="Johansson T."/>
            <person name="Persson P."/>
            <person name="Tunlid A."/>
        </authorList>
    </citation>
    <scope>NUCLEOTIDE SEQUENCE [LARGE SCALE GENOMIC DNA]</scope>
    <source>
        <strain evidence="10 11">CBS 146.42</strain>
    </source>
</reference>
<feature type="repeat" description="TPR" evidence="8">
    <location>
        <begin position="603"/>
        <end position="636"/>
    </location>
</feature>
<dbReference type="InterPro" id="IPR024111">
    <property type="entry name" value="PEX5/PEX5L"/>
</dbReference>
<evidence type="ECO:0000256" key="7">
    <source>
        <dbReference type="ARBA" id="ARBA00023140"/>
    </source>
</evidence>
<comment type="caution">
    <text evidence="10">The sequence shown here is derived from an EMBL/GenBank/DDBJ whole genome shotgun (WGS) entry which is preliminary data.</text>
</comment>
<evidence type="ECO:0000256" key="5">
    <source>
        <dbReference type="ARBA" id="ARBA00022737"/>
    </source>
</evidence>
<keyword evidence="5" id="KW-0677">Repeat</keyword>
<dbReference type="PANTHER" id="PTHR10130">
    <property type="entry name" value="PEROXISOMAL TARGETING SIGNAL 1 RECEPTOR PEX5"/>
    <property type="match status" value="1"/>
</dbReference>
<evidence type="ECO:0000256" key="1">
    <source>
        <dbReference type="ARBA" id="ARBA00004275"/>
    </source>
</evidence>
<accession>A0A8H5D1I4</accession>
<dbReference type="Proteomes" id="UP000559027">
    <property type="component" value="Unassembled WGS sequence"/>
</dbReference>
<evidence type="ECO:0000313" key="11">
    <source>
        <dbReference type="Proteomes" id="UP000559027"/>
    </source>
</evidence>
<comment type="subcellular location">
    <subcellularLocation>
        <location evidence="2">Cytoplasm</location>
    </subcellularLocation>
    <subcellularLocation>
        <location evidence="1">Peroxisome</location>
    </subcellularLocation>
</comment>
<dbReference type="GO" id="GO:0005778">
    <property type="term" value="C:peroxisomal membrane"/>
    <property type="evidence" value="ECO:0007669"/>
    <property type="project" value="TreeGrafter"/>
</dbReference>
<feature type="region of interest" description="Disordered" evidence="9">
    <location>
        <begin position="178"/>
        <end position="206"/>
    </location>
</feature>
<dbReference type="PROSITE" id="PS50005">
    <property type="entry name" value="TPR"/>
    <property type="match status" value="3"/>
</dbReference>
<evidence type="ECO:0000256" key="2">
    <source>
        <dbReference type="ARBA" id="ARBA00004496"/>
    </source>
</evidence>
<dbReference type="Pfam" id="PF14559">
    <property type="entry name" value="TPR_19"/>
    <property type="match status" value="1"/>
</dbReference>
<keyword evidence="7" id="KW-0576">Peroxisome</keyword>
<dbReference type="OrthoDB" id="10006023at2759"/>
<evidence type="ECO:0000256" key="6">
    <source>
        <dbReference type="ARBA" id="ARBA00022803"/>
    </source>
</evidence>
<comment type="similarity">
    <text evidence="3">Belongs to the peroxisomal targeting signal receptor family.</text>
</comment>
<proteinExistence type="inferred from homology"/>
<dbReference type="SUPFAM" id="SSF48452">
    <property type="entry name" value="TPR-like"/>
    <property type="match status" value="1"/>
</dbReference>
<dbReference type="AlphaFoldDB" id="A0A8H5D1I4"/>
<sequence length="721" mass="80072">MSLPMLFNGGADCGPSNPLQGLSKRFDQDRGIQQDQFGASRAGPSRDGFRTQTGPSGQDADAARFFSSTPTAAAMGTQGLSTAFDVSAMRAALPPASVQTPQLQSSGPTRTAAPAGWAADFMGMDFGAVAQQPKQQMQQVSNAAATGPMQAMTMDAHHAGVVHSPPPLMQNWNPMGFGARGFVPQTPLQQQQQPQASTSRLDDQTSWDKEFSVQEMQLASSIIEQTQQQSQFQPQQESEAVNKPHFDADELARTAGMLIENLKHETNPKFQNSQFMGLMKQLRDGEVVIDGNQMVENDSLMRNSSQLDKGKGRALDSFGHLGNHKPAMDAPLFRAGHEHDLSQQREKEGEGAEEDPNDAYFRQENAEYERYWREASQFDANNTLATNAQEREWDSLQEDWDRFEATSSGIRQLDNYQFQDNNPYVLGDSSRTRHHAMHSGMSSVLESVLELEAIVQRDMTNASAWYELGVKQQENEREHKALQALKRAVELDPTHLPSWLALAISYTNDNDRQGTYDSVEEWVKRNEKYANIPYDAAGAAHLSMNERYAKLIDQLIAMARSDSGGEIDADTQIALAVLLNTNEDYQKAQDCFRTALAIRPEDWLLYNRVGATMANSGHPEEALEYYYRALELNPGYIRARFNLGISCINLRRYEEAAQYILDALALQDSDGVKDTSGGRGVTSAALWESLKTTCLQMQRTDLASLCDARDLERESSSIFTG</sequence>
<keyword evidence="4" id="KW-0963">Cytoplasm</keyword>
<feature type="region of interest" description="Disordered" evidence="9">
    <location>
        <begin position="1"/>
        <end position="60"/>
    </location>
</feature>
<dbReference type="SMART" id="SM00028">
    <property type="entry name" value="TPR"/>
    <property type="match status" value="4"/>
</dbReference>
<protein>
    <recommendedName>
        <fullName evidence="12">Peroxisomal targeting signal receptor</fullName>
    </recommendedName>
</protein>
<gene>
    <name evidence="10" type="ORF">D9756_007566</name>
</gene>
<evidence type="ECO:0000313" key="10">
    <source>
        <dbReference type="EMBL" id="KAF5351964.1"/>
    </source>
</evidence>
<feature type="compositionally biased region" description="Low complexity" evidence="9">
    <location>
        <begin position="184"/>
        <end position="195"/>
    </location>
</feature>
<evidence type="ECO:0000256" key="9">
    <source>
        <dbReference type="SAM" id="MobiDB-lite"/>
    </source>
</evidence>
<dbReference type="Gene3D" id="1.25.40.10">
    <property type="entry name" value="Tetratricopeptide repeat domain"/>
    <property type="match status" value="1"/>
</dbReference>